<keyword evidence="6" id="KW-0234">DNA repair</keyword>
<evidence type="ECO:0000313" key="8">
    <source>
        <dbReference type="EMBL" id="AQS54319.1"/>
    </source>
</evidence>
<reference evidence="8 9" key="1">
    <citation type="journal article" date="2014" name="Int. J. Syst. Evol. Microbiol.">
        <title>Jeotgalibaca dankookensis gen. nov., sp. nov., a member of the family Carnobacteriaceae, isolated from seujeot (Korean traditional food).</title>
        <authorList>
            <person name="Lee D.G."/>
            <person name="Trujillo M.E."/>
            <person name="Kang H."/>
            <person name="Ahn T.Y."/>
        </authorList>
    </citation>
    <scope>NUCLEOTIDE SEQUENCE [LARGE SCALE GENOMIC DNA]</scope>
    <source>
        <strain evidence="8 9">EX-07</strain>
    </source>
</reference>
<sequence>MSIGYACLNVGTPNTAMRSVIKRNATNEMLTQVTQHNLEALEKMIDYNIENNIRLFRISSDLIPFGSSPVNQLAWWNIHHDTFQRIAAKVKKSNMRLSFHPGQYTVLNSPREDVVERAILDLDYHSKVLDCLGSGYDHKIILHVGGVYGDKEEAMARFAENFQRLSSAVKKRLIIENDDRLYNIVDVLTLAETLGIPVVYDNLHHAINPPPEFGSDSQWIDQVKNTWKAEDGKQKIHYSQQASKKRLGAHTQTINLETFLAFYEGLTDQSIDIMLEVKDKNISALKCVNATEVDANISLLEKEWARYKYLVLEKSPADYERIRTLLKDKASYPVRAFYTLIENALAKEIQVGQAENAALHIWGYFKGKATSQEEKRFVKTLENYRNGSGTLATVKRHLLKLATKYQETYLLHSLYFYLE</sequence>
<keyword evidence="9" id="KW-1185">Reference proteome</keyword>
<dbReference type="GO" id="GO:0006289">
    <property type="term" value="P:nucleotide-excision repair"/>
    <property type="evidence" value="ECO:0007669"/>
    <property type="project" value="InterPro"/>
</dbReference>
<evidence type="ECO:0000256" key="6">
    <source>
        <dbReference type="ARBA" id="ARBA00023204"/>
    </source>
</evidence>
<gene>
    <name evidence="8" type="primary">uvsE</name>
    <name evidence="8" type="ORF">BW727_101995</name>
</gene>
<dbReference type="Proteomes" id="UP000188993">
    <property type="component" value="Chromosome"/>
</dbReference>
<dbReference type="InterPro" id="IPR004601">
    <property type="entry name" value="UvdE"/>
</dbReference>
<dbReference type="Gene3D" id="3.20.20.150">
    <property type="entry name" value="Divalent-metal-dependent TIM barrel enzymes"/>
    <property type="match status" value="1"/>
</dbReference>
<dbReference type="InterPro" id="IPR036237">
    <property type="entry name" value="Xyl_isomerase-like_sf"/>
</dbReference>
<keyword evidence="2 8" id="KW-0255">Endonuclease</keyword>
<evidence type="ECO:0000256" key="2">
    <source>
        <dbReference type="ARBA" id="ARBA00022759"/>
    </source>
</evidence>
<dbReference type="GO" id="GO:0016787">
    <property type="term" value="F:hydrolase activity"/>
    <property type="evidence" value="ECO:0007669"/>
    <property type="project" value="UniProtKB-KW"/>
</dbReference>
<keyword evidence="3" id="KW-0227">DNA damage</keyword>
<dbReference type="InterPro" id="IPR013560">
    <property type="entry name" value="DUF1722"/>
</dbReference>
<dbReference type="GO" id="GO:0009411">
    <property type="term" value="P:response to UV"/>
    <property type="evidence" value="ECO:0007669"/>
    <property type="project" value="InterPro"/>
</dbReference>
<protein>
    <submittedName>
        <fullName evidence="8">UV DNA damage endonuclease</fullName>
        <ecNumber evidence="8">3.-.-.-</ecNumber>
    </submittedName>
</protein>
<evidence type="ECO:0000256" key="3">
    <source>
        <dbReference type="ARBA" id="ARBA00022763"/>
    </source>
</evidence>
<dbReference type="KEGG" id="jda:BW727_101995"/>
<evidence type="ECO:0000259" key="7">
    <source>
        <dbReference type="Pfam" id="PF08349"/>
    </source>
</evidence>
<dbReference type="STRING" id="708126.BW727_101995"/>
<keyword evidence="4" id="KW-0228">DNA excision</keyword>
<dbReference type="Pfam" id="PF03851">
    <property type="entry name" value="UvdE"/>
    <property type="match status" value="1"/>
</dbReference>
<dbReference type="NCBIfam" id="TIGR00629">
    <property type="entry name" value="uvde"/>
    <property type="match status" value="1"/>
</dbReference>
<dbReference type="OrthoDB" id="9782576at2"/>
<name>A0A1S6IS16_9LACT</name>
<dbReference type="GO" id="GO:0004519">
    <property type="term" value="F:endonuclease activity"/>
    <property type="evidence" value="ECO:0007669"/>
    <property type="project" value="UniProtKB-KW"/>
</dbReference>
<dbReference type="PANTHER" id="PTHR31290">
    <property type="entry name" value="UV-DAMAGE ENDONUCLEASE"/>
    <property type="match status" value="1"/>
</dbReference>
<accession>A0A1S6IS16</accession>
<proteinExistence type="predicted"/>
<evidence type="ECO:0000256" key="5">
    <source>
        <dbReference type="ARBA" id="ARBA00022801"/>
    </source>
</evidence>
<dbReference type="EC" id="3.-.-.-" evidence="8"/>
<dbReference type="RefSeq" id="WP_062469592.1">
    <property type="nucleotide sequence ID" value="NZ_BBYN01000014.1"/>
</dbReference>
<dbReference type="AlphaFoldDB" id="A0A1S6IS16"/>
<evidence type="ECO:0000256" key="4">
    <source>
        <dbReference type="ARBA" id="ARBA00022769"/>
    </source>
</evidence>
<dbReference type="Pfam" id="PF08349">
    <property type="entry name" value="DUF1722"/>
    <property type="match status" value="1"/>
</dbReference>
<dbReference type="EMBL" id="CP019728">
    <property type="protein sequence ID" value="AQS54319.1"/>
    <property type="molecule type" value="Genomic_DNA"/>
</dbReference>
<dbReference type="PANTHER" id="PTHR31290:SF5">
    <property type="entry name" value="UV-DAMAGE ENDONUCLEASE"/>
    <property type="match status" value="1"/>
</dbReference>
<keyword evidence="1" id="KW-0540">Nuclease</keyword>
<feature type="domain" description="DUF1722" evidence="7">
    <location>
        <begin position="308"/>
        <end position="416"/>
    </location>
</feature>
<evidence type="ECO:0000256" key="1">
    <source>
        <dbReference type="ARBA" id="ARBA00022722"/>
    </source>
</evidence>
<evidence type="ECO:0000313" key="9">
    <source>
        <dbReference type="Proteomes" id="UP000188993"/>
    </source>
</evidence>
<keyword evidence="5 8" id="KW-0378">Hydrolase</keyword>
<dbReference type="SUPFAM" id="SSF51658">
    <property type="entry name" value="Xylose isomerase-like"/>
    <property type="match status" value="1"/>
</dbReference>
<organism evidence="8 9">
    <name type="scientific">Jeotgalibaca dankookensis</name>
    <dbReference type="NCBI Taxonomy" id="708126"/>
    <lineage>
        <taxon>Bacteria</taxon>
        <taxon>Bacillati</taxon>
        <taxon>Bacillota</taxon>
        <taxon>Bacilli</taxon>
        <taxon>Lactobacillales</taxon>
        <taxon>Carnobacteriaceae</taxon>
        <taxon>Jeotgalibaca</taxon>
    </lineage>
</organism>